<dbReference type="Pfam" id="PF00370">
    <property type="entry name" value="FGGY_N"/>
    <property type="match status" value="1"/>
</dbReference>
<dbReference type="InterPro" id="IPR000577">
    <property type="entry name" value="Carb_kinase_FGGY"/>
</dbReference>
<evidence type="ECO:0000313" key="6">
    <source>
        <dbReference type="EMBL" id="SDE48764.1"/>
    </source>
</evidence>
<evidence type="ECO:0000256" key="1">
    <source>
        <dbReference type="ARBA" id="ARBA00009156"/>
    </source>
</evidence>
<comment type="similarity">
    <text evidence="1">Belongs to the FGGY kinase family.</text>
</comment>
<keyword evidence="2" id="KW-0808">Transferase</keyword>
<protein>
    <submittedName>
        <fullName evidence="6">Erythritol kinase (L-erythritol 4-phosphate-forming)</fullName>
    </submittedName>
</protein>
<dbReference type="PANTHER" id="PTHR43095">
    <property type="entry name" value="SUGAR KINASE"/>
    <property type="match status" value="1"/>
</dbReference>
<dbReference type="RefSeq" id="WP_092086064.1">
    <property type="nucleotide sequence ID" value="NZ_FMZW01000027.1"/>
</dbReference>
<accession>A0A1G7DAZ1</accession>
<dbReference type="Pfam" id="PF02782">
    <property type="entry name" value="FGGY_C"/>
    <property type="match status" value="1"/>
</dbReference>
<dbReference type="Proteomes" id="UP000199245">
    <property type="component" value="Unassembled WGS sequence"/>
</dbReference>
<dbReference type="InterPro" id="IPR050406">
    <property type="entry name" value="FGGY_Carb_Kinase"/>
</dbReference>
<evidence type="ECO:0000256" key="2">
    <source>
        <dbReference type="ARBA" id="ARBA00022679"/>
    </source>
</evidence>
<sequence>MTASAGRDVIIGIDAGTSLIKAVAFTLTGEQLADVSRPNAYASPASGHVEQDMAQTWSDTVAVIRALAKSVPDLSARIAAVAVTGQGDGTWLIDDDGRPVAPALLWLDSRAGRLVEEIRGSEHNAILYRRTGSGLNACQQGPQLAWLQAHMPDTIASATTAFHCKDWLYFLLTGERATDPSEATFSCGDFRKRAFDAETARLIGIADLTRLFPPVVDGAVMTHPLTAAAAIEIGLPEGVPVCLGYVDVICNALGAGLYDPSPDVGCTIIGSTGMHMRLVPSADAVTLNREATGYTMPFPVPGHYAQMQSNMAATLNIDWMLDLACDMLAAEGVTRTRAELIRRLDDQVLRARPGEVLFHPFISDAGERGPFVAHEASAQFFGLRSRHRYGDLMRGVMEGLAFAARDCYAAMGSLPRDVRITGGAAKSRALGAILGAALDCDVRICSRAEAGAAGAAMIAAVAIDAYPDMRACAEQWVAPHLSAPQSPDAALAKRYASIFPTYLEARLASRPVWKQLAALRAGGDHV</sequence>
<feature type="domain" description="Carbohydrate kinase FGGY N-terminal" evidence="4">
    <location>
        <begin position="9"/>
        <end position="254"/>
    </location>
</feature>
<dbReference type="GO" id="GO:0016301">
    <property type="term" value="F:kinase activity"/>
    <property type="evidence" value="ECO:0007669"/>
    <property type="project" value="UniProtKB-KW"/>
</dbReference>
<proteinExistence type="inferred from homology"/>
<reference evidence="6 7" key="1">
    <citation type="submission" date="2016-10" db="EMBL/GenBank/DDBJ databases">
        <authorList>
            <person name="de Groot N.N."/>
        </authorList>
    </citation>
    <scope>NUCLEOTIDE SEQUENCE [LARGE SCALE GENOMIC DNA]</scope>
    <source>
        <strain evidence="6 7">R5</strain>
    </source>
</reference>
<feature type="domain" description="Carbohydrate kinase FGGY C-terminal" evidence="5">
    <location>
        <begin position="268"/>
        <end position="462"/>
    </location>
</feature>
<name>A0A1G7DAZ1_9BRAD</name>
<dbReference type="SUPFAM" id="SSF53067">
    <property type="entry name" value="Actin-like ATPase domain"/>
    <property type="match status" value="2"/>
</dbReference>
<dbReference type="PIRSF" id="PIRSF000538">
    <property type="entry name" value="GlpK"/>
    <property type="match status" value="1"/>
</dbReference>
<gene>
    <name evidence="6" type="ORF">SAMN05216337_102755</name>
</gene>
<dbReference type="InterPro" id="IPR018484">
    <property type="entry name" value="FGGY_N"/>
</dbReference>
<evidence type="ECO:0000256" key="3">
    <source>
        <dbReference type="ARBA" id="ARBA00022777"/>
    </source>
</evidence>
<evidence type="ECO:0000313" key="7">
    <source>
        <dbReference type="Proteomes" id="UP000199245"/>
    </source>
</evidence>
<organism evidence="6 7">
    <name type="scientific">Bradyrhizobium brasilense</name>
    <dbReference type="NCBI Taxonomy" id="1419277"/>
    <lineage>
        <taxon>Bacteria</taxon>
        <taxon>Pseudomonadati</taxon>
        <taxon>Pseudomonadota</taxon>
        <taxon>Alphaproteobacteria</taxon>
        <taxon>Hyphomicrobiales</taxon>
        <taxon>Nitrobacteraceae</taxon>
        <taxon>Bradyrhizobium</taxon>
    </lineage>
</organism>
<dbReference type="EMBL" id="FMZW01000027">
    <property type="protein sequence ID" value="SDE48764.1"/>
    <property type="molecule type" value="Genomic_DNA"/>
</dbReference>
<dbReference type="PANTHER" id="PTHR43095:SF5">
    <property type="entry name" value="XYLULOSE KINASE"/>
    <property type="match status" value="1"/>
</dbReference>
<dbReference type="Gene3D" id="3.30.420.40">
    <property type="match status" value="2"/>
</dbReference>
<dbReference type="InterPro" id="IPR018485">
    <property type="entry name" value="FGGY_C"/>
</dbReference>
<evidence type="ECO:0000259" key="4">
    <source>
        <dbReference type="Pfam" id="PF00370"/>
    </source>
</evidence>
<dbReference type="AlphaFoldDB" id="A0A1G7DAZ1"/>
<evidence type="ECO:0000259" key="5">
    <source>
        <dbReference type="Pfam" id="PF02782"/>
    </source>
</evidence>
<keyword evidence="3 6" id="KW-0418">Kinase</keyword>
<dbReference type="GO" id="GO:0005975">
    <property type="term" value="P:carbohydrate metabolic process"/>
    <property type="evidence" value="ECO:0007669"/>
    <property type="project" value="InterPro"/>
</dbReference>
<dbReference type="InterPro" id="IPR043129">
    <property type="entry name" value="ATPase_NBD"/>
</dbReference>